<organism evidence="2 3">
    <name type="scientific">Reticulomyxa filosa</name>
    <dbReference type="NCBI Taxonomy" id="46433"/>
    <lineage>
        <taxon>Eukaryota</taxon>
        <taxon>Sar</taxon>
        <taxon>Rhizaria</taxon>
        <taxon>Retaria</taxon>
        <taxon>Foraminifera</taxon>
        <taxon>Monothalamids</taxon>
        <taxon>Reticulomyxidae</taxon>
        <taxon>Reticulomyxa</taxon>
    </lineage>
</organism>
<keyword evidence="3" id="KW-1185">Reference proteome</keyword>
<reference evidence="2 3" key="1">
    <citation type="journal article" date="2013" name="Curr. Biol.">
        <title>The Genome of the Foraminiferan Reticulomyxa filosa.</title>
        <authorList>
            <person name="Glockner G."/>
            <person name="Hulsmann N."/>
            <person name="Schleicher M."/>
            <person name="Noegel A.A."/>
            <person name="Eichinger L."/>
            <person name="Gallinger C."/>
            <person name="Pawlowski J."/>
            <person name="Sierra R."/>
            <person name="Euteneuer U."/>
            <person name="Pillet L."/>
            <person name="Moustafa A."/>
            <person name="Platzer M."/>
            <person name="Groth M."/>
            <person name="Szafranski K."/>
            <person name="Schliwa M."/>
        </authorList>
    </citation>
    <scope>NUCLEOTIDE SEQUENCE [LARGE SCALE GENOMIC DNA]</scope>
</reference>
<accession>X6MK46</accession>
<name>X6MK46_RETFI</name>
<keyword evidence="1" id="KW-1133">Transmembrane helix</keyword>
<dbReference type="EMBL" id="ASPP01020612">
    <property type="protein sequence ID" value="ETO13420.1"/>
    <property type="molecule type" value="Genomic_DNA"/>
</dbReference>
<gene>
    <name evidence="2" type="ORF">RFI_23955</name>
</gene>
<keyword evidence="1" id="KW-0812">Transmembrane</keyword>
<feature type="transmembrane region" description="Helical" evidence="1">
    <location>
        <begin position="84"/>
        <end position="105"/>
    </location>
</feature>
<evidence type="ECO:0000313" key="3">
    <source>
        <dbReference type="Proteomes" id="UP000023152"/>
    </source>
</evidence>
<evidence type="ECO:0000313" key="2">
    <source>
        <dbReference type="EMBL" id="ETO13420.1"/>
    </source>
</evidence>
<protein>
    <submittedName>
        <fullName evidence="2">Uncharacterized protein</fullName>
    </submittedName>
</protein>
<dbReference type="AlphaFoldDB" id="X6MK46"/>
<feature type="transmembrane region" description="Helical" evidence="1">
    <location>
        <begin position="6"/>
        <end position="23"/>
    </location>
</feature>
<evidence type="ECO:0000256" key="1">
    <source>
        <dbReference type="SAM" id="Phobius"/>
    </source>
</evidence>
<dbReference type="Proteomes" id="UP000023152">
    <property type="component" value="Unassembled WGS sequence"/>
</dbReference>
<keyword evidence="1" id="KW-0472">Membrane</keyword>
<feature type="transmembrane region" description="Helical" evidence="1">
    <location>
        <begin position="44"/>
        <end position="64"/>
    </location>
</feature>
<proteinExistence type="predicted"/>
<sequence length="150" mass="17263">MSLHLPLTIYHVSVIVYLLANLIEDTFAQRFSWHIQYPNFCVTFAIFAWISPLFIYGSMQIFWFSRLVVTFSGTVFEISKQMKYMFQGFVGVMFGCGLFGSGRVISQATCIERKACTDFNISNYRYGCGSEAKWINYFYVAIGSPINKKI</sequence>
<comment type="caution">
    <text evidence="2">The sequence shown here is derived from an EMBL/GenBank/DDBJ whole genome shotgun (WGS) entry which is preliminary data.</text>
</comment>